<dbReference type="PROSITE" id="PS51664">
    <property type="entry name" value="YCAO"/>
    <property type="match status" value="1"/>
</dbReference>
<keyword evidence="3" id="KW-1185">Reference proteome</keyword>
<dbReference type="PANTHER" id="PTHR37809">
    <property type="entry name" value="RIBOSOMAL PROTEIN S12 METHYLTHIOTRANSFERASE ACCESSORY FACTOR YCAO"/>
    <property type="match status" value="1"/>
</dbReference>
<evidence type="ECO:0000313" key="3">
    <source>
        <dbReference type="Proteomes" id="UP000216442"/>
    </source>
</evidence>
<dbReference type="InterPro" id="IPR003776">
    <property type="entry name" value="YcaO-like_dom"/>
</dbReference>
<evidence type="ECO:0000313" key="2">
    <source>
        <dbReference type="EMBL" id="PAQ11880.1"/>
    </source>
</evidence>
<dbReference type="Pfam" id="PF02624">
    <property type="entry name" value="YcaO"/>
    <property type="match status" value="1"/>
</dbReference>
<reference evidence="2 3" key="1">
    <citation type="submission" date="2017-08" db="EMBL/GenBank/DDBJ databases">
        <title>Mesorhizobium wenxinae sp. nov., a novel rhizobial species isolated from root nodules of chickpea (Cicer arietinum L.).</title>
        <authorList>
            <person name="Zhang J."/>
        </authorList>
    </citation>
    <scope>NUCLEOTIDE SEQUENCE [LARGE SCALE GENOMIC DNA]</scope>
    <source>
        <strain evidence="2 3">SDW018</strain>
    </source>
</reference>
<protein>
    <recommendedName>
        <fullName evidence="1">YcaO domain-containing protein</fullName>
    </recommendedName>
</protein>
<organism evidence="2 3">
    <name type="scientific">Mesorhizobium temperatum</name>
    <dbReference type="NCBI Taxonomy" id="241416"/>
    <lineage>
        <taxon>Bacteria</taxon>
        <taxon>Pseudomonadati</taxon>
        <taxon>Pseudomonadota</taxon>
        <taxon>Alphaproteobacteria</taxon>
        <taxon>Hyphomicrobiales</taxon>
        <taxon>Phyllobacteriaceae</taxon>
        <taxon>Mesorhizobium</taxon>
    </lineage>
</organism>
<dbReference type="Gene3D" id="3.30.1330.230">
    <property type="match status" value="1"/>
</dbReference>
<dbReference type="EMBL" id="NPKJ01000013">
    <property type="protein sequence ID" value="PAQ11880.1"/>
    <property type="molecule type" value="Genomic_DNA"/>
</dbReference>
<evidence type="ECO:0000259" key="1">
    <source>
        <dbReference type="PROSITE" id="PS51664"/>
    </source>
</evidence>
<accession>A0A271LWZ3</accession>
<sequence>MSRDNRIAIARLAPKLRLLTRLPHPDAPGAAIYVAQAHPHDHGEEFRDFQPVGVAGCDWRPERAFEACIAEAAEYLSQLEYPEDRRSGAETAGRRIDAFDHYLAGATETGGERLWLAGHQFGSSEPVALPGELCVRRASARGVLPYRLGSGVAAGRTLIEAANRAIWELIERDAVARWWHGDLVAQAIGEDALRDSGLPDLLSRYRSGKTTRACGLVDIRAAVDIPVIAAFSFSRDGRDFACGFAARPNMADAVHAATKEMVQMEIGHHLVRAKQQVHGFEKLNQDDLAYIARSQRIHPDHPKLMAAPAGSEKSSVEGNDELLLDYTREALLRADCTAFIVNLTRHPIGIPVARALVTGLRSVPPSDVLQFDSMGRCINFNIPIL</sequence>
<feature type="domain" description="YcaO" evidence="1">
    <location>
        <begin position="56"/>
        <end position="385"/>
    </location>
</feature>
<name>A0A271LWZ3_9HYPH</name>
<proteinExistence type="predicted"/>
<comment type="caution">
    <text evidence="2">The sequence shown here is derived from an EMBL/GenBank/DDBJ whole genome shotgun (WGS) entry which is preliminary data.</text>
</comment>
<dbReference type="Proteomes" id="UP000216442">
    <property type="component" value="Unassembled WGS sequence"/>
</dbReference>
<gene>
    <name evidence="2" type="ORF">CIT26_02580</name>
</gene>
<dbReference type="PANTHER" id="PTHR37809:SF1">
    <property type="entry name" value="RIBOSOMAL PROTEIN S12 METHYLTHIOTRANSFERASE ACCESSORY FACTOR YCAO"/>
    <property type="match status" value="1"/>
</dbReference>
<dbReference type="AlphaFoldDB" id="A0A271LWZ3"/>